<dbReference type="Pfam" id="PF09382">
    <property type="entry name" value="RQC"/>
    <property type="match status" value="1"/>
</dbReference>
<proteinExistence type="inferred from homology"/>
<keyword evidence="6" id="KW-0347">Helicase</keyword>
<dbReference type="CDD" id="cd17920">
    <property type="entry name" value="DEXHc_RecQ"/>
    <property type="match status" value="1"/>
</dbReference>
<dbReference type="InterPro" id="IPR032284">
    <property type="entry name" value="RecQ_Zn-bd"/>
</dbReference>
<dbReference type="GO" id="GO:0005694">
    <property type="term" value="C:chromosome"/>
    <property type="evidence" value="ECO:0007669"/>
    <property type="project" value="TreeGrafter"/>
</dbReference>
<evidence type="ECO:0000256" key="13">
    <source>
        <dbReference type="SAM" id="MobiDB-lite"/>
    </source>
</evidence>
<name>A0AB34JRM9_PRYPA</name>
<dbReference type="SUPFAM" id="SSF52540">
    <property type="entry name" value="P-loop containing nucleoside triphosphate hydrolases"/>
    <property type="match status" value="1"/>
</dbReference>
<dbReference type="InterPro" id="IPR011545">
    <property type="entry name" value="DEAD/DEAH_box_helicase_dom"/>
</dbReference>
<evidence type="ECO:0000313" key="17">
    <source>
        <dbReference type="EMBL" id="KAL1523381.1"/>
    </source>
</evidence>
<dbReference type="SMART" id="SM00487">
    <property type="entry name" value="DEXDc"/>
    <property type="match status" value="1"/>
</dbReference>
<evidence type="ECO:0000259" key="14">
    <source>
        <dbReference type="PROSITE" id="PS50967"/>
    </source>
</evidence>
<keyword evidence="4" id="KW-0547">Nucleotide-binding</keyword>
<comment type="catalytic activity">
    <reaction evidence="11">
        <text>Couples ATP hydrolysis with the unwinding of duplex DNA by translocating in the 3'-5' direction.</text>
        <dbReference type="EC" id="5.6.2.4"/>
    </reaction>
</comment>
<evidence type="ECO:0000256" key="1">
    <source>
        <dbReference type="ARBA" id="ARBA00001947"/>
    </source>
</evidence>
<sequence length="1325" mass="141723">MPSAFHHFGRPFSLPDGFTLPIDADSKSAMLKSTVERIERSADMVWARQHEASPEALFSRFDPRPPPLPAKPPPPNWGRSTVGAGPTPTGGGAGLANNPWGGMAPPPSAAAPGERPGGESAPGSGRCAAPPCGFSAFGGGGAEGHTCFRAGGCAAAPPGVPGGLNPPAGAEAIVGAEEATNVRAGAYINVGTQAYTNVGTQANVGAEEDTNAEVQEASNVEVEAYPNVGADTNVGVEIPTNPEEEGGASMRERMGFKARSELSSNVGTAEVGTNAGGSSGVVHPANSGSAFQGGQHYNPGNDGNGYNHAGNPHPGQPTRYCNRTMSEPGSNDSHSSQGSNGHQNSTYPIHGGMNDGMRVGSMGGQAFCGIPPTGGYCYAGRGADVHNCGTSTSSMPYADDQGAFDRPAPPTATPAPISGAERQAVLQKYDHNRFAWSAQLSELLHLIFGHREFRQNQLAICNAAIDGSDVFVIMPTGGGKSLCYQLPALVRGGVTVVICPLVSLIQDQVTQGNAMGIVTESLTSQQEPEQQSQVLGSLFRPQVIRSDAGIRLLYITPERLTASAGLKNALRALDKHGLLTRFVIDEAHCVSQWGHDFRPDYVNLSILKHNFPRVPLIALTATATERVRVDVMAVLGISGCPVFTQSFNRPNLWYHVKPKRKKVAEEIGATIRDRHRGQTGVIYCCSRRDCEEVAQHLKEQGLNAAFYHADIPRETRASVQQQWMDDKIHIICATIAFGMGINKPDVRFVIHHSLPKSLEGYMQETGRAGRDGDRADCYLFYTYGDKNKIDAMIHKSEGDEAGLCDVLPPPRHASDLIVASRAAPQVSKATQRQQLLQMVSYAEDEFECRRKLMLSYFNENFRPSHCGLTCDNCRSGVKAKPEDVSAVGIAALRLVEGSRARLTLAMVIDALKGVDSKVMKQKNLVYCEGFGAASHLKKTDIERTIKIMLANRFIGEFHELNDNWGGVNTYMCSGERAADLCSGNARLEVPMQVSTRPPRRSLEDETDPIESFGGLDGHEVGGVRLSKEQAELIHRLTQELIEMREAVKVQTQTTGASYIVYTNSTAAEIAKALPISEQQLRAVKGFGIHKAKRYGSHIFAKVRDFVSRHPALQPVLALREAEASTGKATPQPQPQAGWQGEVVDLDGAHNAPSPPAPSRFFEAAGSGKPAADVPTGTASKKKRLTVPLMFQSEASKNRPASGVPPVGGGATYSGSLFDDDLPDELLLGLDAPSAAIDAPPPAAAPPPHPPPAQPLPAQPPALDAMMQLMQQTMKEQMDMQRRAQEMHMPEGAADQSKLQVMKQIQQLAQMQQMLMQQAFGPASIS</sequence>
<dbReference type="GO" id="GO:0005737">
    <property type="term" value="C:cytoplasm"/>
    <property type="evidence" value="ECO:0007669"/>
    <property type="project" value="TreeGrafter"/>
</dbReference>
<keyword evidence="10" id="KW-0539">Nucleus</keyword>
<reference evidence="17 18" key="1">
    <citation type="journal article" date="2024" name="Science">
        <title>Giant polyketide synthase enzymes in the biosynthesis of giant marine polyether toxins.</title>
        <authorList>
            <person name="Fallon T.R."/>
            <person name="Shende V.V."/>
            <person name="Wierzbicki I.H."/>
            <person name="Pendleton A.L."/>
            <person name="Watervoot N.F."/>
            <person name="Auber R.P."/>
            <person name="Gonzalez D.J."/>
            <person name="Wisecaver J.H."/>
            <person name="Moore B.S."/>
        </authorList>
    </citation>
    <scope>NUCLEOTIDE SEQUENCE [LARGE SCALE GENOMIC DNA]</scope>
    <source>
        <strain evidence="17 18">12B1</strain>
    </source>
</reference>
<dbReference type="InterPro" id="IPR027417">
    <property type="entry name" value="P-loop_NTPase"/>
</dbReference>
<dbReference type="Pfam" id="PF00570">
    <property type="entry name" value="HRDC"/>
    <property type="match status" value="1"/>
</dbReference>
<feature type="compositionally biased region" description="Pro residues" evidence="13">
    <location>
        <begin position="64"/>
        <end position="76"/>
    </location>
</feature>
<dbReference type="GO" id="GO:0016787">
    <property type="term" value="F:hydrolase activity"/>
    <property type="evidence" value="ECO:0007669"/>
    <property type="project" value="UniProtKB-KW"/>
</dbReference>
<feature type="domain" description="Helicase ATP-binding" evidence="15">
    <location>
        <begin position="461"/>
        <end position="641"/>
    </location>
</feature>
<evidence type="ECO:0000256" key="10">
    <source>
        <dbReference type="ARBA" id="ARBA00023242"/>
    </source>
</evidence>
<dbReference type="FunFam" id="3.40.50.300:FF:000296">
    <property type="entry name" value="ATP-dependent DNA helicase RecQ"/>
    <property type="match status" value="1"/>
</dbReference>
<dbReference type="InterPro" id="IPR044876">
    <property type="entry name" value="HRDC_dom_sf"/>
</dbReference>
<dbReference type="Pfam" id="PF00270">
    <property type="entry name" value="DEAD"/>
    <property type="match status" value="1"/>
</dbReference>
<dbReference type="Pfam" id="PF00271">
    <property type="entry name" value="Helicase_C"/>
    <property type="match status" value="1"/>
</dbReference>
<feature type="region of interest" description="Disordered" evidence="13">
    <location>
        <begin position="272"/>
        <end position="351"/>
    </location>
</feature>
<evidence type="ECO:0000313" key="18">
    <source>
        <dbReference type="Proteomes" id="UP001515480"/>
    </source>
</evidence>
<dbReference type="Gene3D" id="3.40.50.300">
    <property type="entry name" value="P-loop containing nucleotide triphosphate hydrolases"/>
    <property type="match status" value="2"/>
</dbReference>
<dbReference type="InterPro" id="IPR036388">
    <property type="entry name" value="WH-like_DNA-bd_sf"/>
</dbReference>
<comment type="caution">
    <text evidence="17">The sequence shown here is derived from an EMBL/GenBank/DDBJ whole genome shotgun (WGS) entry which is preliminary data.</text>
</comment>
<feature type="domain" description="HRDC" evidence="14">
    <location>
        <begin position="1030"/>
        <end position="1112"/>
    </location>
</feature>
<dbReference type="PANTHER" id="PTHR13710:SF153">
    <property type="entry name" value="RECQ-LIKE DNA HELICASE BLM"/>
    <property type="match status" value="1"/>
</dbReference>
<dbReference type="SMART" id="SM00490">
    <property type="entry name" value="HELICc"/>
    <property type="match status" value="1"/>
</dbReference>
<dbReference type="SUPFAM" id="SSF46785">
    <property type="entry name" value="Winged helix' DNA-binding domain"/>
    <property type="match status" value="1"/>
</dbReference>
<dbReference type="GO" id="GO:0003677">
    <property type="term" value="F:DNA binding"/>
    <property type="evidence" value="ECO:0007669"/>
    <property type="project" value="UniProtKB-KW"/>
</dbReference>
<gene>
    <name evidence="17" type="ORF">AB1Y20_018324</name>
</gene>
<dbReference type="InterPro" id="IPR002121">
    <property type="entry name" value="HRDC_dom"/>
</dbReference>
<evidence type="ECO:0000259" key="15">
    <source>
        <dbReference type="PROSITE" id="PS51192"/>
    </source>
</evidence>
<feature type="compositionally biased region" description="Low complexity" evidence="13">
    <location>
        <begin position="110"/>
        <end position="126"/>
    </location>
</feature>
<dbReference type="PROSITE" id="PS51194">
    <property type="entry name" value="HELICASE_CTER"/>
    <property type="match status" value="1"/>
</dbReference>
<dbReference type="PROSITE" id="PS51192">
    <property type="entry name" value="HELICASE_ATP_BIND_1"/>
    <property type="match status" value="1"/>
</dbReference>
<dbReference type="InterPro" id="IPR018982">
    <property type="entry name" value="RQC_domain"/>
</dbReference>
<evidence type="ECO:0000256" key="12">
    <source>
        <dbReference type="ARBA" id="ARBA00034808"/>
    </source>
</evidence>
<dbReference type="SMART" id="SM00956">
    <property type="entry name" value="RQC"/>
    <property type="match status" value="1"/>
</dbReference>
<dbReference type="GO" id="GO:0006260">
    <property type="term" value="P:DNA replication"/>
    <property type="evidence" value="ECO:0007669"/>
    <property type="project" value="InterPro"/>
</dbReference>
<dbReference type="InterPro" id="IPR004589">
    <property type="entry name" value="DNA_helicase_ATP-dep_RecQ"/>
</dbReference>
<dbReference type="GO" id="GO:0043138">
    <property type="term" value="F:3'-5' DNA helicase activity"/>
    <property type="evidence" value="ECO:0007669"/>
    <property type="project" value="UniProtKB-EC"/>
</dbReference>
<dbReference type="InterPro" id="IPR014001">
    <property type="entry name" value="Helicase_ATP-bd"/>
</dbReference>
<dbReference type="Gene3D" id="1.10.10.10">
    <property type="entry name" value="Winged helix-like DNA-binding domain superfamily/Winged helix DNA-binding domain"/>
    <property type="match status" value="1"/>
</dbReference>
<dbReference type="GO" id="GO:0005634">
    <property type="term" value="C:nucleus"/>
    <property type="evidence" value="ECO:0007669"/>
    <property type="project" value="UniProtKB-SubCell"/>
</dbReference>
<protein>
    <recommendedName>
        <fullName evidence="12">DNA 3'-5' helicase</fullName>
        <ecNumber evidence="12">5.6.2.4</ecNumber>
    </recommendedName>
</protein>
<comment type="cofactor">
    <cofactor evidence="1">
        <name>Zn(2+)</name>
        <dbReference type="ChEBI" id="CHEBI:29105"/>
    </cofactor>
</comment>
<feature type="region of interest" description="Disordered" evidence="13">
    <location>
        <begin position="56"/>
        <end position="126"/>
    </location>
</feature>
<evidence type="ECO:0000256" key="3">
    <source>
        <dbReference type="ARBA" id="ARBA00005446"/>
    </source>
</evidence>
<dbReference type="Proteomes" id="UP001515480">
    <property type="component" value="Unassembled WGS sequence"/>
</dbReference>
<dbReference type="GO" id="GO:0005524">
    <property type="term" value="F:ATP binding"/>
    <property type="evidence" value="ECO:0007669"/>
    <property type="project" value="UniProtKB-KW"/>
</dbReference>
<feature type="compositionally biased region" description="Polar residues" evidence="13">
    <location>
        <begin position="319"/>
        <end position="347"/>
    </location>
</feature>
<dbReference type="GO" id="GO:0000724">
    <property type="term" value="P:double-strand break repair via homologous recombination"/>
    <property type="evidence" value="ECO:0007669"/>
    <property type="project" value="TreeGrafter"/>
</dbReference>
<feature type="region of interest" description="Disordered" evidence="13">
    <location>
        <begin position="1145"/>
        <end position="1183"/>
    </location>
</feature>
<feature type="region of interest" description="Disordered" evidence="13">
    <location>
        <begin position="1233"/>
        <end position="1259"/>
    </location>
</feature>
<evidence type="ECO:0000259" key="16">
    <source>
        <dbReference type="PROSITE" id="PS51194"/>
    </source>
</evidence>
<dbReference type="EC" id="5.6.2.4" evidence="12"/>
<evidence type="ECO:0000256" key="11">
    <source>
        <dbReference type="ARBA" id="ARBA00034617"/>
    </source>
</evidence>
<evidence type="ECO:0000256" key="4">
    <source>
        <dbReference type="ARBA" id="ARBA00022741"/>
    </source>
</evidence>
<keyword evidence="7" id="KW-0067">ATP-binding</keyword>
<accession>A0AB34JRM9</accession>
<feature type="compositionally biased region" description="Pro residues" evidence="13">
    <location>
        <begin position="1238"/>
        <end position="1259"/>
    </location>
</feature>
<keyword evidence="8" id="KW-0238">DNA-binding</keyword>
<dbReference type="SUPFAM" id="SSF47819">
    <property type="entry name" value="HRDC-like"/>
    <property type="match status" value="1"/>
</dbReference>
<organism evidence="17 18">
    <name type="scientific">Prymnesium parvum</name>
    <name type="common">Toxic golden alga</name>
    <dbReference type="NCBI Taxonomy" id="97485"/>
    <lineage>
        <taxon>Eukaryota</taxon>
        <taxon>Haptista</taxon>
        <taxon>Haptophyta</taxon>
        <taxon>Prymnesiophyceae</taxon>
        <taxon>Prymnesiales</taxon>
        <taxon>Prymnesiaceae</taxon>
        <taxon>Prymnesium</taxon>
    </lineage>
</organism>
<dbReference type="PROSITE" id="PS50967">
    <property type="entry name" value="HRDC"/>
    <property type="match status" value="1"/>
</dbReference>
<dbReference type="GO" id="GO:0009378">
    <property type="term" value="F:four-way junction helicase activity"/>
    <property type="evidence" value="ECO:0007669"/>
    <property type="project" value="TreeGrafter"/>
</dbReference>
<dbReference type="CDD" id="cd18794">
    <property type="entry name" value="SF2_C_RecQ"/>
    <property type="match status" value="1"/>
</dbReference>
<dbReference type="Gene3D" id="1.10.150.80">
    <property type="entry name" value="HRDC domain"/>
    <property type="match status" value="1"/>
</dbReference>
<dbReference type="InterPro" id="IPR036390">
    <property type="entry name" value="WH_DNA-bd_sf"/>
</dbReference>
<dbReference type="NCBIfam" id="TIGR00614">
    <property type="entry name" value="recQ_fam"/>
    <property type="match status" value="1"/>
</dbReference>
<evidence type="ECO:0000256" key="9">
    <source>
        <dbReference type="ARBA" id="ARBA00023235"/>
    </source>
</evidence>
<dbReference type="InterPro" id="IPR001650">
    <property type="entry name" value="Helicase_C-like"/>
</dbReference>
<dbReference type="PANTHER" id="PTHR13710">
    <property type="entry name" value="DNA HELICASE RECQ FAMILY MEMBER"/>
    <property type="match status" value="1"/>
</dbReference>
<dbReference type="InterPro" id="IPR010997">
    <property type="entry name" value="HRDC-like_sf"/>
</dbReference>
<evidence type="ECO:0000256" key="7">
    <source>
        <dbReference type="ARBA" id="ARBA00022840"/>
    </source>
</evidence>
<keyword evidence="9" id="KW-0413">Isomerase</keyword>
<comment type="similarity">
    <text evidence="3">Belongs to the helicase family. RecQ subfamily.</text>
</comment>
<feature type="domain" description="Helicase C-terminal" evidence="16">
    <location>
        <begin position="655"/>
        <end position="815"/>
    </location>
</feature>
<keyword evidence="5" id="KW-0378">Hydrolase</keyword>
<keyword evidence="18" id="KW-1185">Reference proteome</keyword>
<dbReference type="Pfam" id="PF16124">
    <property type="entry name" value="RecQ_Zn_bind"/>
    <property type="match status" value="1"/>
</dbReference>
<evidence type="ECO:0000256" key="8">
    <source>
        <dbReference type="ARBA" id="ARBA00023125"/>
    </source>
</evidence>
<evidence type="ECO:0000256" key="5">
    <source>
        <dbReference type="ARBA" id="ARBA00022801"/>
    </source>
</evidence>
<evidence type="ECO:0000256" key="6">
    <source>
        <dbReference type="ARBA" id="ARBA00022806"/>
    </source>
</evidence>
<dbReference type="FunFam" id="3.40.50.300:FF:000340">
    <property type="entry name" value="Bloom syndrome, RecQ helicase"/>
    <property type="match status" value="1"/>
</dbReference>
<comment type="subcellular location">
    <subcellularLocation>
        <location evidence="2">Nucleus</location>
    </subcellularLocation>
</comment>
<dbReference type="EMBL" id="JBGBPQ010000006">
    <property type="protein sequence ID" value="KAL1523381.1"/>
    <property type="molecule type" value="Genomic_DNA"/>
</dbReference>
<feature type="region of interest" description="Disordered" evidence="13">
    <location>
        <begin position="993"/>
        <end position="1013"/>
    </location>
</feature>
<evidence type="ECO:0000256" key="2">
    <source>
        <dbReference type="ARBA" id="ARBA00004123"/>
    </source>
</evidence>